<feature type="compositionally biased region" description="Polar residues" evidence="4">
    <location>
        <begin position="1081"/>
        <end position="1094"/>
    </location>
</feature>
<dbReference type="PROSITE" id="PS50012">
    <property type="entry name" value="RCC1_3"/>
    <property type="match status" value="4"/>
</dbReference>
<dbReference type="InterPro" id="IPR002110">
    <property type="entry name" value="Ankyrin_rpt"/>
</dbReference>
<dbReference type="Gene3D" id="3.30.710.10">
    <property type="entry name" value="Potassium Channel Kv1.1, Chain A"/>
    <property type="match status" value="2"/>
</dbReference>
<evidence type="ECO:0000256" key="1">
    <source>
        <dbReference type="ARBA" id="ARBA00022737"/>
    </source>
</evidence>
<feature type="region of interest" description="Disordered" evidence="4">
    <location>
        <begin position="1207"/>
        <end position="1315"/>
    </location>
</feature>
<name>A0A9P6QDJ6_9FUNG</name>
<dbReference type="SUPFAM" id="SSF48403">
    <property type="entry name" value="Ankyrin repeat"/>
    <property type="match status" value="1"/>
</dbReference>
<dbReference type="Pfam" id="PF00651">
    <property type="entry name" value="BTB"/>
    <property type="match status" value="2"/>
</dbReference>
<feature type="repeat" description="RCC1" evidence="3">
    <location>
        <begin position="244"/>
        <end position="303"/>
    </location>
</feature>
<accession>A0A9P6QDJ6</accession>
<evidence type="ECO:0000256" key="4">
    <source>
        <dbReference type="SAM" id="MobiDB-lite"/>
    </source>
</evidence>
<feature type="repeat" description="ANK" evidence="2">
    <location>
        <begin position="69"/>
        <end position="102"/>
    </location>
</feature>
<evidence type="ECO:0000313" key="6">
    <source>
        <dbReference type="EMBL" id="KAG0264291.1"/>
    </source>
</evidence>
<dbReference type="Pfam" id="PF00415">
    <property type="entry name" value="RCC1"/>
    <property type="match status" value="2"/>
</dbReference>
<evidence type="ECO:0000256" key="2">
    <source>
        <dbReference type="PROSITE-ProRule" id="PRU00023"/>
    </source>
</evidence>
<dbReference type="EMBL" id="JAAAJB010000142">
    <property type="protein sequence ID" value="KAG0264291.1"/>
    <property type="molecule type" value="Genomic_DNA"/>
</dbReference>
<feature type="compositionally biased region" description="Low complexity" evidence="4">
    <location>
        <begin position="1126"/>
        <end position="1145"/>
    </location>
</feature>
<feature type="domain" description="BTB" evidence="5">
    <location>
        <begin position="787"/>
        <end position="867"/>
    </location>
</feature>
<dbReference type="PRINTS" id="PR00633">
    <property type="entry name" value="RCCNDNSATION"/>
</dbReference>
<evidence type="ECO:0000256" key="3">
    <source>
        <dbReference type="PROSITE-ProRule" id="PRU00235"/>
    </source>
</evidence>
<dbReference type="PANTHER" id="PTHR22872">
    <property type="entry name" value="BTK-BINDING PROTEIN-RELATED"/>
    <property type="match status" value="1"/>
</dbReference>
<dbReference type="InterPro" id="IPR011333">
    <property type="entry name" value="SKP1/BTB/POZ_sf"/>
</dbReference>
<feature type="repeat" description="RCC1" evidence="3">
    <location>
        <begin position="127"/>
        <end position="191"/>
    </location>
</feature>
<organism evidence="6 7">
    <name type="scientific">Actinomortierella ambigua</name>
    <dbReference type="NCBI Taxonomy" id="1343610"/>
    <lineage>
        <taxon>Eukaryota</taxon>
        <taxon>Fungi</taxon>
        <taxon>Fungi incertae sedis</taxon>
        <taxon>Mucoromycota</taxon>
        <taxon>Mortierellomycotina</taxon>
        <taxon>Mortierellomycetes</taxon>
        <taxon>Mortierellales</taxon>
        <taxon>Mortierellaceae</taxon>
        <taxon>Actinomortierella</taxon>
    </lineage>
</organism>
<keyword evidence="2" id="KW-0040">ANK repeat</keyword>
<dbReference type="SUPFAM" id="SSF54695">
    <property type="entry name" value="POZ domain"/>
    <property type="match status" value="2"/>
</dbReference>
<dbReference type="Pfam" id="PF12796">
    <property type="entry name" value="Ank_2"/>
    <property type="match status" value="1"/>
</dbReference>
<feature type="repeat" description="RCC1" evidence="3">
    <location>
        <begin position="303"/>
        <end position="355"/>
    </location>
</feature>
<feature type="compositionally biased region" description="Basic and acidic residues" evidence="4">
    <location>
        <begin position="1226"/>
        <end position="1236"/>
    </location>
</feature>
<dbReference type="Proteomes" id="UP000807716">
    <property type="component" value="Unassembled WGS sequence"/>
</dbReference>
<feature type="region of interest" description="Disordered" evidence="4">
    <location>
        <begin position="1015"/>
        <end position="1176"/>
    </location>
</feature>
<dbReference type="Gene3D" id="2.130.10.30">
    <property type="entry name" value="Regulator of chromosome condensation 1/beta-lactamase-inhibitor protein II"/>
    <property type="match status" value="1"/>
</dbReference>
<keyword evidence="1" id="KW-0677">Repeat</keyword>
<feature type="region of interest" description="Disordered" evidence="4">
    <location>
        <begin position="1363"/>
        <end position="1414"/>
    </location>
</feature>
<feature type="domain" description="BTB" evidence="5">
    <location>
        <begin position="635"/>
        <end position="718"/>
    </location>
</feature>
<dbReference type="CDD" id="cd18186">
    <property type="entry name" value="BTB_POZ_ZBTB_KLHL-like"/>
    <property type="match status" value="1"/>
</dbReference>
<dbReference type="PANTHER" id="PTHR22872:SF2">
    <property type="entry name" value="INHIBITOR OF BRUTON TYROSINE KINASE"/>
    <property type="match status" value="1"/>
</dbReference>
<dbReference type="PROSITE" id="PS50088">
    <property type="entry name" value="ANK_REPEAT"/>
    <property type="match status" value="1"/>
</dbReference>
<dbReference type="InterPro" id="IPR000408">
    <property type="entry name" value="Reg_chr_condens"/>
</dbReference>
<gene>
    <name evidence="6" type="ORF">DFQ27_001303</name>
</gene>
<feature type="compositionally biased region" description="Polar residues" evidence="4">
    <location>
        <begin position="1215"/>
        <end position="1225"/>
    </location>
</feature>
<dbReference type="InterPro" id="IPR051625">
    <property type="entry name" value="Signaling_Regulatory_Domain"/>
</dbReference>
<feature type="compositionally biased region" description="Polar residues" evidence="4">
    <location>
        <begin position="1256"/>
        <end position="1265"/>
    </location>
</feature>
<dbReference type="InterPro" id="IPR009091">
    <property type="entry name" value="RCC1/BLIP-II"/>
</dbReference>
<reference evidence="6" key="1">
    <citation type="journal article" date="2020" name="Fungal Divers.">
        <title>Resolving the Mortierellaceae phylogeny through synthesis of multi-gene phylogenetics and phylogenomics.</title>
        <authorList>
            <person name="Vandepol N."/>
            <person name="Liber J."/>
            <person name="Desiro A."/>
            <person name="Na H."/>
            <person name="Kennedy M."/>
            <person name="Barry K."/>
            <person name="Grigoriev I.V."/>
            <person name="Miller A.N."/>
            <person name="O'Donnell K."/>
            <person name="Stajich J.E."/>
            <person name="Bonito G."/>
        </authorList>
    </citation>
    <scope>NUCLEOTIDE SEQUENCE</scope>
    <source>
        <strain evidence="6">BC1065</strain>
    </source>
</reference>
<evidence type="ECO:0000259" key="5">
    <source>
        <dbReference type="PROSITE" id="PS50097"/>
    </source>
</evidence>
<comment type="caution">
    <text evidence="6">The sequence shown here is derived from an EMBL/GenBank/DDBJ whole genome shotgun (WGS) entry which is preliminary data.</text>
</comment>
<feature type="compositionally biased region" description="Basic and acidic residues" evidence="4">
    <location>
        <begin position="562"/>
        <end position="574"/>
    </location>
</feature>
<dbReference type="PROSITE" id="PS50097">
    <property type="entry name" value="BTB"/>
    <property type="match status" value="2"/>
</dbReference>
<dbReference type="SUPFAM" id="SSF50985">
    <property type="entry name" value="RCC1/BLIP-II"/>
    <property type="match status" value="1"/>
</dbReference>
<proteinExistence type="predicted"/>
<feature type="repeat" description="RCC1" evidence="3">
    <location>
        <begin position="194"/>
        <end position="243"/>
    </location>
</feature>
<dbReference type="OrthoDB" id="1893551at2759"/>
<dbReference type="SMART" id="SM00225">
    <property type="entry name" value="BTB"/>
    <property type="match status" value="2"/>
</dbReference>
<protein>
    <recommendedName>
        <fullName evidence="5">BTB domain-containing protein</fullName>
    </recommendedName>
</protein>
<evidence type="ECO:0000313" key="7">
    <source>
        <dbReference type="Proteomes" id="UP000807716"/>
    </source>
</evidence>
<dbReference type="Gene3D" id="1.25.40.20">
    <property type="entry name" value="Ankyrin repeat-containing domain"/>
    <property type="match status" value="1"/>
</dbReference>
<feature type="compositionally biased region" description="Low complexity" evidence="4">
    <location>
        <begin position="1242"/>
        <end position="1255"/>
    </location>
</feature>
<feature type="compositionally biased region" description="Low complexity" evidence="4">
    <location>
        <begin position="1270"/>
        <end position="1301"/>
    </location>
</feature>
<dbReference type="SMART" id="SM00248">
    <property type="entry name" value="ANK"/>
    <property type="match status" value="2"/>
</dbReference>
<keyword evidence="7" id="KW-1185">Reference proteome</keyword>
<dbReference type="InterPro" id="IPR000210">
    <property type="entry name" value="BTB/POZ_dom"/>
</dbReference>
<dbReference type="InterPro" id="IPR036770">
    <property type="entry name" value="Ankyrin_rpt-contain_sf"/>
</dbReference>
<feature type="region of interest" description="Disordered" evidence="4">
    <location>
        <begin position="559"/>
        <end position="580"/>
    </location>
</feature>
<sequence length="1538" mass="166959">MPPLANPAFARRGSSAVSKGTLATNIDINVRDEIGLTPLLHAVSKNNLQMVELLLQHPKIDVNVKDLESGWTALHRALYHGYLRIALALLAHKDIDPTVEDKDKNTATDLYLASTPSTLPRAPCPGDTLYTWGSNSNFTLGHNDGDDRAIPELVKFPYQTSTISFPWARAAKSQIYTVSMEKFHTTVATSESGLAVKIWGYGSGGRLGNDKKMQSRPAPVQGFSGHAALTALGRDHTIIVTNKGEVYTFGNNKYGQLGYIVDVSKPGQDPVQSTPKKVIQAIVKVRVIGAAASRWHTVVHSETELFSWGFNYGQLGYERKGDIQVTPRKVVSIPSGRLIMQVAASDSATACLLSSNEVIVYHNFGYHRVTFPLFPYPDSFKDNYHTVMNANRPTKVVSCDSKFGALTGWGDVFVWQYPEVDADVTLGSLPPTATSILTPTASAGTSSGSYHFTPEPRRVWVYGGDRTGAVDFGLGQNGAIILLTKGGHVYIGTNRGSSIGRNVKWRRVQHLDRVVQVQANSSGAWAAIRSEVVLKPIVIRPSTLGRDLEQALTLNMLYNSNDNHRGQDNSKGEEDKEDVDFEEDPDIWRMEFVGWKQLMQQWDKVVSRPLSDQDTPTRLLLSHPIGHCPPHHHLFDVDIQCGTRVIGAHRIILAARSPILRRAFAETPLAESKLGMLVSVHPIMGQSPSNRLYRVKLHDVEFAAAALLVQFLYSDRIDPFWDTLRLSADEKTYALRVRQQLYHLALELALPTLQAALQYSFTHRCQPSMSGNLGLVLDDHRMFKGLEDVKILLANGVEIGSHQVVLAQRSPVFYAMLAQTDVWTRERQCPRRLVSDPEKGTSQMLGIDLKHVDMETMRFVMQFIYTDCGPEMFDSIEKEDMVELIQVVVNVLQVADELMLYRLKDICEHVLGQQVRPKTLVSLLEVSDTFSAAALKHVCLDYLCQNLEAALDQKWLVGVDDDLLSTIEDALIARLEANSPYVRTGSHLPSEQQVAEMRQTLEKRAAFEAAMAARDAEMEAARSQKTQSFRETQSLSQAPARAGPESPTEIPTPASPWMTVGGALGAPSVKEETGSSLRIPITQSMPPTTSSVSADATKGRDDRKTTAQFGTTTDWPGLGEKGETTAALGGSALSSSSHPSILSAHQTEPSRHDSQQQSWQPVSKKTGWDTIPPGMERADSLLSSIVDVSPQASSLKPSLRDILEQEQSLQQQQQTFTLPGGSQSAPKDKVIKLSQKERRKQQQQQAAAILAESAAGSASRNTSTHAWGKVSVPSAPSITPTTAPGNSTTANGGSTTVTTTSRGRDEGNEASGRQSPLVSTAPVYVFDPSSEALAALLEAQAHDLLLLSGGHASVPGFTDQATGRSSFASGKPLTVTASSPAVSGGSGGGGMSKGSAVPSSLSSGTGAKEAPWRRDAIPEPLWSISSPKDAGSAVANALGSPSARSSSTSSMAAFLHKSTGTPPLGSPSPSSLSTFALIQNQQLRDRNQLLLARQRKKPLFQIQLEEQAMAQLRLQTLDSIRGGTVNGTGEWFTCELGP</sequence>
<feature type="compositionally biased region" description="Polar residues" evidence="4">
    <location>
        <begin position="1023"/>
        <end position="1037"/>
    </location>
</feature>